<organism evidence="1 2">
    <name type="scientific">Sphingomonas changbaiensis NBRC 104936</name>
    <dbReference type="NCBI Taxonomy" id="1219043"/>
    <lineage>
        <taxon>Bacteria</taxon>
        <taxon>Pseudomonadati</taxon>
        <taxon>Pseudomonadota</taxon>
        <taxon>Alphaproteobacteria</taxon>
        <taxon>Sphingomonadales</taxon>
        <taxon>Sphingomonadaceae</taxon>
        <taxon>Sphingomonas</taxon>
    </lineage>
</organism>
<sequence length="240" mass="24577">MILLPLLLQAAAPALDCAQLLKTDPAKALEVANGRILQGGGFSAKQCAALAFAAMEKWPAAAVAFEQAAREAEHDRIAVAADLWVQAANAHLAANQPKEAVGALDAALLTGSLSGQASGEAHLDRARAEVALGKLPEARSDMDDALKLVPEDPLAWLLSASLARRMGVLDRAQADIDHAAQLSPDDSSVALEAGRIALAAGAPAAARVAFEGAVKNQPGSVAARAAQAELDQLGPAAQRK</sequence>
<dbReference type="STRING" id="1219043.SCH01S_42_00910"/>
<dbReference type="InterPro" id="IPR019734">
    <property type="entry name" value="TPR_rpt"/>
</dbReference>
<dbReference type="SUPFAM" id="SSF48452">
    <property type="entry name" value="TPR-like"/>
    <property type="match status" value="1"/>
</dbReference>
<evidence type="ECO:0000313" key="2">
    <source>
        <dbReference type="Proteomes" id="UP000033202"/>
    </source>
</evidence>
<gene>
    <name evidence="1" type="ORF">SCH01S_42_00910</name>
</gene>
<dbReference type="RefSeq" id="WP_046348847.1">
    <property type="nucleotide sequence ID" value="NZ_BBWU01000042.1"/>
</dbReference>
<dbReference type="AlphaFoldDB" id="A0A0E9MRE6"/>
<dbReference type="Gene3D" id="1.25.40.10">
    <property type="entry name" value="Tetratricopeptide repeat domain"/>
    <property type="match status" value="2"/>
</dbReference>
<proteinExistence type="predicted"/>
<name>A0A0E9MRE6_9SPHN</name>
<reference evidence="1 2" key="1">
    <citation type="submission" date="2015-04" db="EMBL/GenBank/DDBJ databases">
        <title>Whole genome shotgun sequence of Sphingomonas changbaiensis NBRC 104936.</title>
        <authorList>
            <person name="Katano-Makiyama Y."/>
            <person name="Hosoyama A."/>
            <person name="Hashimoto M."/>
            <person name="Noguchi M."/>
            <person name="Tsuchikane K."/>
            <person name="Ohji S."/>
            <person name="Yamazoe A."/>
            <person name="Ichikawa N."/>
            <person name="Kimura A."/>
            <person name="Fujita N."/>
        </authorList>
    </citation>
    <scope>NUCLEOTIDE SEQUENCE [LARGE SCALE GENOMIC DNA]</scope>
    <source>
        <strain evidence="1 2">NBRC 104936</strain>
    </source>
</reference>
<dbReference type="Pfam" id="PF13428">
    <property type="entry name" value="TPR_14"/>
    <property type="match status" value="1"/>
</dbReference>
<dbReference type="Proteomes" id="UP000033202">
    <property type="component" value="Unassembled WGS sequence"/>
</dbReference>
<dbReference type="EMBL" id="BBWU01000042">
    <property type="protein sequence ID" value="GAO40048.1"/>
    <property type="molecule type" value="Genomic_DNA"/>
</dbReference>
<protein>
    <submittedName>
        <fullName evidence="1">Uncharacterized protein</fullName>
    </submittedName>
</protein>
<keyword evidence="2" id="KW-1185">Reference proteome</keyword>
<accession>A0A0E9MRE6</accession>
<dbReference type="InterPro" id="IPR011990">
    <property type="entry name" value="TPR-like_helical_dom_sf"/>
</dbReference>
<comment type="caution">
    <text evidence="1">The sequence shown here is derived from an EMBL/GenBank/DDBJ whole genome shotgun (WGS) entry which is preliminary data.</text>
</comment>
<evidence type="ECO:0000313" key="1">
    <source>
        <dbReference type="EMBL" id="GAO40048.1"/>
    </source>
</evidence>
<dbReference type="SMART" id="SM00028">
    <property type="entry name" value="TPR"/>
    <property type="match status" value="4"/>
</dbReference>